<dbReference type="SUPFAM" id="SSF47616">
    <property type="entry name" value="GST C-terminal domain-like"/>
    <property type="match status" value="1"/>
</dbReference>
<reference evidence="2 3" key="1">
    <citation type="submission" date="2016-07" db="EMBL/GenBank/DDBJ databases">
        <title>Acinetobacter sp. ANC 4603.</title>
        <authorList>
            <person name="Radolfova-Krizova L."/>
            <person name="Nemec A."/>
        </authorList>
    </citation>
    <scope>NUCLEOTIDE SEQUENCE [LARGE SCALE GENOMIC DNA]</scope>
    <source>
        <strain evidence="2 3">ANC 4603</strain>
    </source>
</reference>
<dbReference type="STRING" id="1891224.BBP83_02845"/>
<dbReference type="Gene3D" id="1.20.1050.10">
    <property type="match status" value="1"/>
</dbReference>
<dbReference type="GO" id="GO:0006749">
    <property type="term" value="P:glutathione metabolic process"/>
    <property type="evidence" value="ECO:0007669"/>
    <property type="project" value="TreeGrafter"/>
</dbReference>
<dbReference type="GO" id="GO:0006559">
    <property type="term" value="P:L-phenylalanine catabolic process"/>
    <property type="evidence" value="ECO:0007669"/>
    <property type="project" value="TreeGrafter"/>
</dbReference>
<feature type="domain" description="GST N-terminal" evidence="1">
    <location>
        <begin position="1"/>
        <end position="85"/>
    </location>
</feature>
<dbReference type="InterPro" id="IPR036249">
    <property type="entry name" value="Thioredoxin-like_sf"/>
</dbReference>
<dbReference type="Pfam" id="PF13410">
    <property type="entry name" value="GST_C_2"/>
    <property type="match status" value="1"/>
</dbReference>
<dbReference type="RefSeq" id="WP_068885881.1">
    <property type="nucleotide sequence ID" value="NZ_CBCRUU010000005.1"/>
</dbReference>
<dbReference type="Pfam" id="PF13409">
    <property type="entry name" value="GST_N_2"/>
    <property type="match status" value="1"/>
</dbReference>
<comment type="caution">
    <text evidence="2">The sequence shown here is derived from an EMBL/GenBank/DDBJ whole genome shotgun (WGS) entry which is preliminary data.</text>
</comment>
<evidence type="ECO:0000313" key="2">
    <source>
        <dbReference type="EMBL" id="ODA14745.1"/>
    </source>
</evidence>
<evidence type="ECO:0000259" key="1">
    <source>
        <dbReference type="PROSITE" id="PS50404"/>
    </source>
</evidence>
<dbReference type="PANTHER" id="PTHR42673">
    <property type="entry name" value="MALEYLACETOACETATE ISOMERASE"/>
    <property type="match status" value="1"/>
</dbReference>
<dbReference type="InterPro" id="IPR036282">
    <property type="entry name" value="Glutathione-S-Trfase_C_sf"/>
</dbReference>
<dbReference type="InterPro" id="IPR040079">
    <property type="entry name" value="Glutathione_S-Trfase"/>
</dbReference>
<dbReference type="SFLD" id="SFLDS00019">
    <property type="entry name" value="Glutathione_Transferase_(cytos"/>
    <property type="match status" value="1"/>
</dbReference>
<dbReference type="CDD" id="cd03043">
    <property type="entry name" value="GST_N_1"/>
    <property type="match status" value="1"/>
</dbReference>
<keyword evidence="3" id="KW-1185">Reference proteome</keyword>
<sequence>MQLFIANKNYSSWSMRPWLVLKAFDLPFEEVMIAFSEQPYGGAFKQKVLAVNPNGKVPVLLDEGQLVWDSLAICEYLAEQYPNLALWPVDNAMRTRARCITAEMHSGFISLRNQCGMNIRADLTALGQKLWQADESLRQDVARIEQIWTARPHPDGFLCGDFSIADAFYAPVVTRFITYGLPLSKSTQQYMQTLSAHPAVKAWVADAHAEQARVAFLEAQL</sequence>
<dbReference type="PANTHER" id="PTHR42673:SF4">
    <property type="entry name" value="MALEYLACETOACETATE ISOMERASE"/>
    <property type="match status" value="1"/>
</dbReference>
<dbReference type="GO" id="GO:0016034">
    <property type="term" value="F:maleylacetoacetate isomerase activity"/>
    <property type="evidence" value="ECO:0007669"/>
    <property type="project" value="TreeGrafter"/>
</dbReference>
<accession>A0A1C3D126</accession>
<dbReference type="Proteomes" id="UP000186553">
    <property type="component" value="Unassembled WGS sequence"/>
</dbReference>
<proteinExistence type="predicted"/>
<organism evidence="2 3">
    <name type="scientific">Acinetobacter celticus</name>
    <dbReference type="NCBI Taxonomy" id="1891224"/>
    <lineage>
        <taxon>Bacteria</taxon>
        <taxon>Pseudomonadati</taxon>
        <taxon>Pseudomonadota</taxon>
        <taxon>Gammaproteobacteria</taxon>
        <taxon>Moraxellales</taxon>
        <taxon>Moraxellaceae</taxon>
        <taxon>Acinetobacter</taxon>
    </lineage>
</organism>
<dbReference type="GO" id="GO:0004364">
    <property type="term" value="F:glutathione transferase activity"/>
    <property type="evidence" value="ECO:0007669"/>
    <property type="project" value="TreeGrafter"/>
</dbReference>
<dbReference type="EMBL" id="MBDL01000001">
    <property type="protein sequence ID" value="ODA14745.1"/>
    <property type="molecule type" value="Genomic_DNA"/>
</dbReference>
<dbReference type="OrthoDB" id="9799538at2"/>
<dbReference type="Gene3D" id="3.40.30.10">
    <property type="entry name" value="Glutaredoxin"/>
    <property type="match status" value="1"/>
</dbReference>
<dbReference type="AlphaFoldDB" id="A0A1C3D126"/>
<dbReference type="SUPFAM" id="SSF52833">
    <property type="entry name" value="Thioredoxin-like"/>
    <property type="match status" value="1"/>
</dbReference>
<evidence type="ECO:0000313" key="3">
    <source>
        <dbReference type="Proteomes" id="UP000186553"/>
    </source>
</evidence>
<dbReference type="CDD" id="cd03194">
    <property type="entry name" value="GST_C_3"/>
    <property type="match status" value="1"/>
</dbReference>
<dbReference type="InterPro" id="IPR004045">
    <property type="entry name" value="Glutathione_S-Trfase_N"/>
</dbReference>
<dbReference type="PROSITE" id="PS50404">
    <property type="entry name" value="GST_NTER"/>
    <property type="match status" value="1"/>
</dbReference>
<gene>
    <name evidence="2" type="ORF">BBP83_02845</name>
</gene>
<name>A0A1C3D126_9GAMM</name>
<dbReference type="SFLD" id="SFLDG00358">
    <property type="entry name" value="Main_(cytGST)"/>
    <property type="match status" value="1"/>
</dbReference>
<protein>
    <submittedName>
        <fullName evidence="2">Glutathione S-transferase</fullName>
    </submittedName>
</protein>